<evidence type="ECO:0000313" key="1">
    <source>
        <dbReference type="EMBL" id="QKE91196.1"/>
    </source>
</evidence>
<protein>
    <submittedName>
        <fullName evidence="1">Sel1 repeat family protein</fullName>
    </submittedName>
</protein>
<name>A0A6M8HSE4_9PROT</name>
<dbReference type="RefSeq" id="WP_171833280.1">
    <property type="nucleotide sequence ID" value="NZ_CP053708.1"/>
</dbReference>
<dbReference type="InterPro" id="IPR050767">
    <property type="entry name" value="Sel1_AlgK"/>
</dbReference>
<dbReference type="Pfam" id="PF08238">
    <property type="entry name" value="Sel1"/>
    <property type="match status" value="4"/>
</dbReference>
<dbReference type="PANTHER" id="PTHR11102">
    <property type="entry name" value="SEL-1-LIKE PROTEIN"/>
    <property type="match status" value="1"/>
</dbReference>
<dbReference type="SUPFAM" id="SSF81901">
    <property type="entry name" value="HCP-like"/>
    <property type="match status" value="2"/>
</dbReference>
<gene>
    <name evidence="1" type="ORF">HN018_15105</name>
</gene>
<proteinExistence type="predicted"/>
<dbReference type="PANTHER" id="PTHR11102:SF160">
    <property type="entry name" value="ERAD-ASSOCIATED E3 UBIQUITIN-PROTEIN LIGASE COMPONENT HRD3"/>
    <property type="match status" value="1"/>
</dbReference>
<dbReference type="Gene3D" id="1.25.40.10">
    <property type="entry name" value="Tetratricopeptide repeat domain"/>
    <property type="match status" value="2"/>
</dbReference>
<dbReference type="InterPro" id="IPR011990">
    <property type="entry name" value="TPR-like_helical_dom_sf"/>
</dbReference>
<organism evidence="1 2">
    <name type="scientific">Lichenicola cladoniae</name>
    <dbReference type="NCBI Taxonomy" id="1484109"/>
    <lineage>
        <taxon>Bacteria</taxon>
        <taxon>Pseudomonadati</taxon>
        <taxon>Pseudomonadota</taxon>
        <taxon>Alphaproteobacteria</taxon>
        <taxon>Acetobacterales</taxon>
        <taxon>Acetobacteraceae</taxon>
        <taxon>Lichenicola</taxon>
    </lineage>
</organism>
<dbReference type="InterPro" id="IPR006597">
    <property type="entry name" value="Sel1-like"/>
</dbReference>
<keyword evidence="2" id="KW-1185">Reference proteome</keyword>
<reference evidence="1 2" key="1">
    <citation type="journal article" date="2014" name="World J. Microbiol. Biotechnol.">
        <title>Biodiversity and physiological characteristics of Antarctic and Arctic lichens-associated bacteria.</title>
        <authorList>
            <person name="Lee Y.M."/>
            <person name="Kim E.H."/>
            <person name="Lee H.K."/>
            <person name="Hong S.G."/>
        </authorList>
    </citation>
    <scope>NUCLEOTIDE SEQUENCE [LARGE SCALE GENOMIC DNA]</scope>
    <source>
        <strain evidence="1 2">PAMC 26569</strain>
    </source>
</reference>
<dbReference type="KEGG" id="lck:HN018_15105"/>
<dbReference type="AlphaFoldDB" id="A0A6M8HSE4"/>
<sequence length="280" mass="29909">MSLALVASPISAPTRAAELDGMDAFRSGAFAEAYRTWRDASDAGDARASRFLGVMYDTGEGVPQDHRQALEWYRKAAEHGDKVAMFNVAVLYDAGADGVPRDHQEAARWYGQAAEHHDGRAEYNLALMLTSGDGVPRDPARAQRLFAEAVRDGIAAASAHLRHPLPRAAMNALPPDTEDAAFGQAQRALLSRKPQEKAAAAALFRRAAAGHGPAASMAQYDLAWCTENGVGTPVDRQQAYRLYLQAAAGTSSVGLHQIAEAGALHVRLQMQDPAVTGPAR</sequence>
<evidence type="ECO:0000313" key="2">
    <source>
        <dbReference type="Proteomes" id="UP000500767"/>
    </source>
</evidence>
<dbReference type="EMBL" id="CP053708">
    <property type="protein sequence ID" value="QKE91196.1"/>
    <property type="molecule type" value="Genomic_DNA"/>
</dbReference>
<dbReference type="SMART" id="SM00671">
    <property type="entry name" value="SEL1"/>
    <property type="match status" value="4"/>
</dbReference>
<dbReference type="Proteomes" id="UP000500767">
    <property type="component" value="Chromosome"/>
</dbReference>
<accession>A0A6M8HSE4</accession>